<evidence type="ECO:0000256" key="1">
    <source>
        <dbReference type="SAM" id="Phobius"/>
    </source>
</evidence>
<feature type="transmembrane region" description="Helical" evidence="1">
    <location>
        <begin position="358"/>
        <end position="377"/>
    </location>
</feature>
<evidence type="ECO:0000313" key="3">
    <source>
        <dbReference type="EMBL" id="SEW42291.1"/>
    </source>
</evidence>
<dbReference type="Proteomes" id="UP000199701">
    <property type="component" value="Unassembled WGS sequence"/>
</dbReference>
<keyword evidence="4" id="KW-1185">Reference proteome</keyword>
<feature type="transmembrane region" description="Helical" evidence="1">
    <location>
        <begin position="12"/>
        <end position="33"/>
    </location>
</feature>
<dbReference type="RefSeq" id="WP_092457006.1">
    <property type="nucleotide sequence ID" value="NZ_FOJI01000019.1"/>
</dbReference>
<evidence type="ECO:0000259" key="2">
    <source>
        <dbReference type="Pfam" id="PF03703"/>
    </source>
</evidence>
<organism evidence="3 4">
    <name type="scientific">[Clostridium] fimetarium</name>
    <dbReference type="NCBI Taxonomy" id="99656"/>
    <lineage>
        <taxon>Bacteria</taxon>
        <taxon>Bacillati</taxon>
        <taxon>Bacillota</taxon>
        <taxon>Clostridia</taxon>
        <taxon>Lachnospirales</taxon>
        <taxon>Lachnospiraceae</taxon>
    </lineage>
</organism>
<feature type="domain" description="YdbS-like PH" evidence="2">
    <location>
        <begin position="250"/>
        <end position="337"/>
    </location>
</feature>
<feature type="transmembrane region" description="Helical" evidence="1">
    <location>
        <begin position="45"/>
        <end position="62"/>
    </location>
</feature>
<feature type="domain" description="YdbS-like PH" evidence="2">
    <location>
        <begin position="60"/>
        <end position="126"/>
    </location>
</feature>
<reference evidence="3 4" key="1">
    <citation type="submission" date="2016-10" db="EMBL/GenBank/DDBJ databases">
        <authorList>
            <person name="de Groot N.N."/>
        </authorList>
    </citation>
    <scope>NUCLEOTIDE SEQUENCE [LARGE SCALE GENOMIC DNA]</scope>
    <source>
        <strain evidence="3 4">DSM 9179</strain>
    </source>
</reference>
<evidence type="ECO:0000313" key="4">
    <source>
        <dbReference type="Proteomes" id="UP000199701"/>
    </source>
</evidence>
<dbReference type="PANTHER" id="PTHR34473">
    <property type="entry name" value="UPF0699 TRANSMEMBRANE PROTEIN YDBS"/>
    <property type="match status" value="1"/>
</dbReference>
<dbReference type="PIRSF" id="PIRSF026631">
    <property type="entry name" value="UCP026631"/>
    <property type="match status" value="1"/>
</dbReference>
<dbReference type="InterPro" id="IPR014529">
    <property type="entry name" value="UCP026631"/>
</dbReference>
<dbReference type="EMBL" id="FOJI01000019">
    <property type="protein sequence ID" value="SEW42291.1"/>
    <property type="molecule type" value="Genomic_DNA"/>
</dbReference>
<accession>A0A1I0RME2</accession>
<dbReference type="AlphaFoldDB" id="A0A1I0RME2"/>
<feature type="transmembrane region" description="Helical" evidence="1">
    <location>
        <begin position="228"/>
        <end position="252"/>
    </location>
</feature>
<gene>
    <name evidence="3" type="ORF">SAMN05421659_1194</name>
</gene>
<protein>
    <submittedName>
        <fullName evidence="3">Uncharacterized membrane protein YdbT, contains bPH2 (Pleckstrin homology) domain</fullName>
    </submittedName>
</protein>
<keyword evidence="1" id="KW-0812">Transmembrane</keyword>
<proteinExistence type="predicted"/>
<name>A0A1I0RME2_9FIRM</name>
<dbReference type="STRING" id="99656.SAMN05421659_1194"/>
<sequence>MKFGPTRGNILLIFEHFVKDFGLVLLLLLVTIWKGPEIVFENMQFVVLVFINPIAVLVKYLFTKYSIDDEKMIINSGLFVKKTMEIPLKAMTTVDLSQNLLFQIFQVYKIKADNSSQTNDTAKQAEVVLALKKEEAFFVKGLLESKGDLKEQEEIINQKDEVLQPVITCTATDFILLGVLQSKLLYIITTFSAVFGGGTYIFSILFEEVDPSALIEKVMSMFSPAEGIAILVLVVYILGAISSAIVTVFRYFNYTVKNRKDALIVEFGLFTKKSYTLKKEKISGVTIKQSILMRVFGYCTVEVFIIGYGDSSEGNNKELSILYPIAKLNQVNHILNEILPDMSFERNYHKAEKKSLRYFFYCTRLFFVIGIIVGISIESTILHISTSAYIFEVIGACVALLIITIISVFLEYLNSGIYANTKVVSICSGILAKKMTFIKTNQIESVSQSTNTWKKKRGFTTIKLGFLAPMRVSNIKAKNVAYKQFEEVNRVLIL</sequence>
<dbReference type="Pfam" id="PF03703">
    <property type="entry name" value="bPH_2"/>
    <property type="match status" value="2"/>
</dbReference>
<feature type="transmembrane region" description="Helical" evidence="1">
    <location>
        <begin position="389"/>
        <end position="413"/>
    </location>
</feature>
<dbReference type="InterPro" id="IPR005182">
    <property type="entry name" value="YdbS-like_PH"/>
</dbReference>
<feature type="transmembrane region" description="Helical" evidence="1">
    <location>
        <begin position="184"/>
        <end position="206"/>
    </location>
</feature>
<dbReference type="OrthoDB" id="1771625at2"/>
<dbReference type="PANTHER" id="PTHR34473:SF2">
    <property type="entry name" value="UPF0699 TRANSMEMBRANE PROTEIN YDBT"/>
    <property type="match status" value="1"/>
</dbReference>
<keyword evidence="1" id="KW-1133">Transmembrane helix</keyword>
<keyword evidence="1" id="KW-0472">Membrane</keyword>